<dbReference type="InterPro" id="IPR011335">
    <property type="entry name" value="Restrct_endonuc-II-like"/>
</dbReference>
<protein>
    <submittedName>
        <fullName evidence="2">Exonuclease V, helicase AddB</fullName>
        <ecNumber evidence="2">3.1.11.5</ecNumber>
    </submittedName>
</protein>
<dbReference type="Gene3D" id="3.90.320.10">
    <property type="match status" value="1"/>
</dbReference>
<reference evidence="2 3" key="1">
    <citation type="submission" date="2016-07" db="EMBL/GenBank/DDBJ databases">
        <title>Comparative genomics of the Campylobacter concisus group.</title>
        <authorList>
            <person name="Miller W.G."/>
            <person name="Yee E."/>
            <person name="Chapman M.H."/>
            <person name="Huynh S."/>
            <person name="Bono J.L."/>
            <person name="On S.L.W."/>
            <person name="StLeger J."/>
            <person name="Foster G."/>
            <person name="Parker C.T."/>
        </authorList>
    </citation>
    <scope>NUCLEOTIDE SEQUENCE [LARGE SCALE GENOMIC DNA]</scope>
    <source>
        <strain evidence="2 3">ATCC 33238</strain>
    </source>
</reference>
<feature type="domain" description="PD-(D/E)XK endonuclease-like" evidence="1">
    <location>
        <begin position="646"/>
        <end position="800"/>
    </location>
</feature>
<dbReference type="SUPFAM" id="SSF52980">
    <property type="entry name" value="Restriction endonuclease-like"/>
    <property type="match status" value="1"/>
</dbReference>
<name>A0A6G5QK77_CAMRE</name>
<keyword evidence="2" id="KW-0347">Helicase</keyword>
<dbReference type="InterPro" id="IPR027417">
    <property type="entry name" value="P-loop_NTPase"/>
</dbReference>
<dbReference type="RefSeq" id="WP_004318787.1">
    <property type="nucleotide sequence ID" value="NZ_CP012543.1"/>
</dbReference>
<keyword evidence="2" id="KW-0547">Nucleotide-binding</keyword>
<dbReference type="EMBL" id="CP012543">
    <property type="protein sequence ID" value="QCD46070.1"/>
    <property type="molecule type" value="Genomic_DNA"/>
</dbReference>
<keyword evidence="2" id="KW-0378">Hydrolase</keyword>
<gene>
    <name evidence="2" type="primary">addB</name>
    <name evidence="2" type="ORF">CRECT_0373</name>
</gene>
<keyword evidence="2" id="KW-0269">Exonuclease</keyword>
<dbReference type="AlphaFoldDB" id="A0A6G5QK77"/>
<proteinExistence type="predicted"/>
<accession>A0A6G5QK77</accession>
<evidence type="ECO:0000313" key="2">
    <source>
        <dbReference type="EMBL" id="QCD46070.1"/>
    </source>
</evidence>
<dbReference type="EC" id="3.1.11.5" evidence="2"/>
<dbReference type="InterPro" id="IPR011604">
    <property type="entry name" value="PDDEXK-like_dom_sf"/>
</dbReference>
<evidence type="ECO:0000313" key="3">
    <source>
        <dbReference type="Proteomes" id="UP000502377"/>
    </source>
</evidence>
<dbReference type="GO" id="GO:0008854">
    <property type="term" value="F:exodeoxyribonuclease V activity"/>
    <property type="evidence" value="ECO:0007669"/>
    <property type="project" value="UniProtKB-EC"/>
</dbReference>
<dbReference type="KEGG" id="crx:CRECT_0373"/>
<dbReference type="InterPro" id="IPR038726">
    <property type="entry name" value="PDDEXK_AddAB-type"/>
</dbReference>
<keyword evidence="2" id="KW-0067">ATP-binding</keyword>
<organism evidence="2 3">
    <name type="scientific">Campylobacter rectus</name>
    <name type="common">Wolinella recta</name>
    <dbReference type="NCBI Taxonomy" id="203"/>
    <lineage>
        <taxon>Bacteria</taxon>
        <taxon>Pseudomonadati</taxon>
        <taxon>Campylobacterota</taxon>
        <taxon>Epsilonproteobacteria</taxon>
        <taxon>Campylobacterales</taxon>
        <taxon>Campylobacteraceae</taxon>
        <taxon>Campylobacter</taxon>
    </lineage>
</organism>
<keyword evidence="2" id="KW-0540">Nuclease</keyword>
<dbReference type="GO" id="GO:0004386">
    <property type="term" value="F:helicase activity"/>
    <property type="evidence" value="ECO:0007669"/>
    <property type="project" value="UniProtKB-KW"/>
</dbReference>
<sequence length="863" mass="98394">MQNLDKLYIFSNSRKIREFNAKFQNELVPKAMTIAQFEQKAVLVPGRFEADEAYALVLMQRACASVREASEQLRIPSEFFAFLKNNDYLFSFFKELAISKKSVADLKFSDIYADYEEHLGILEAVLARYKELLAAENLYDGIALPEIYRLNGGFVREFREIYLEVDGFLSEFEWELFGEIAKLTTLKIIFQTSKFNKKLILKLAEISGIDTSEFSLYGEFELNLSSRELKKTGAVRKNPLVLKRSFSARSLQAAYAMAKASEFVAGGIKPENIAVILPDESFAEILRLHDRGKMFNFAMGESFTRTRFFQILKCIVTAINDKIRVNLSEDNYANFNEFEFNLCEFGVGSELFAKFKNGFEEPCSFEDFRALMEEILALESDPAAAQKTREELFYAQSLARYFSFTLRQICEIFLIKLARLRLDHVGGGKIGVMGVLESRGLKFEGVIVLDFNDDLVPKRSVNEMFLSSRVRQKAGLIGYVDRENLQRFYYESLIGGAKKAAICYAANEEKIASRFLGEFNAVEDARFSDESYAALFNGEFDAKTGFADEQKFEAEMNPHLDEKNEAKSGQAKTAKERSLFEFDVQGELDSGANLVGKFDENATQNKTPSQNPRALNFIKFTRKTPAKPKIFEQDIIVKHDFFAIPLSFSRLNTYLQCPRRYYYRYILGVKPPVMPQTASAADFGNSLHRALFEYYSKFERFDLAKFETVLRELNMPPLEREITMIEMEKFKAVEDARYEAGWRVHGLEKELDSVFAGVRITGKIDRIDGRGGELAVIDYKSGKFDAKSLQLPFYEALVGRPCEGYFYDLKDNMNLVAGEASTEALAEAIEQLKSINDTPINFGEAKGAMSEYEDYKILVKGEL</sequence>
<dbReference type="Pfam" id="PF12705">
    <property type="entry name" value="PDDEXK_1"/>
    <property type="match status" value="1"/>
</dbReference>
<evidence type="ECO:0000259" key="1">
    <source>
        <dbReference type="Pfam" id="PF12705"/>
    </source>
</evidence>
<dbReference type="Proteomes" id="UP000502377">
    <property type="component" value="Chromosome"/>
</dbReference>
<dbReference type="SUPFAM" id="SSF52540">
    <property type="entry name" value="P-loop containing nucleoside triphosphate hydrolases"/>
    <property type="match status" value="1"/>
</dbReference>